<dbReference type="Gene3D" id="3.30.470.20">
    <property type="entry name" value="ATP-grasp fold, B domain"/>
    <property type="match status" value="1"/>
</dbReference>
<proteinExistence type="predicted"/>
<evidence type="ECO:0000313" key="4">
    <source>
        <dbReference type="Proteomes" id="UP001310386"/>
    </source>
</evidence>
<gene>
    <name evidence="3" type="ORF">VF724_10840</name>
</gene>
<comment type="caution">
    <text evidence="3">The sequence shown here is derived from an EMBL/GenBank/DDBJ whole genome shotgun (WGS) entry which is preliminary data.</text>
</comment>
<feature type="domain" description="ATP-grasp" evidence="2">
    <location>
        <begin position="13"/>
        <end position="241"/>
    </location>
</feature>
<dbReference type="Pfam" id="PF14398">
    <property type="entry name" value="ATPgrasp_YheCD"/>
    <property type="match status" value="1"/>
</dbReference>
<dbReference type="Proteomes" id="UP001310386">
    <property type="component" value="Unassembled WGS sequence"/>
</dbReference>
<dbReference type="EMBL" id="JAYJLD010000014">
    <property type="protein sequence ID" value="MEB3102159.1"/>
    <property type="molecule type" value="Genomic_DNA"/>
</dbReference>
<dbReference type="RefSeq" id="WP_371754280.1">
    <property type="nucleotide sequence ID" value="NZ_JAYJLD010000014.1"/>
</dbReference>
<evidence type="ECO:0000259" key="2">
    <source>
        <dbReference type="PROSITE" id="PS50975"/>
    </source>
</evidence>
<keyword evidence="4" id="KW-1185">Reference proteome</keyword>
<protein>
    <submittedName>
        <fullName evidence="3">YheC/YheD family protein</fullName>
    </submittedName>
</protein>
<dbReference type="InterPro" id="IPR011761">
    <property type="entry name" value="ATP-grasp"/>
</dbReference>
<keyword evidence="1" id="KW-0067">ATP-binding</keyword>
<evidence type="ECO:0000313" key="3">
    <source>
        <dbReference type="EMBL" id="MEB3102159.1"/>
    </source>
</evidence>
<sequence>MGTGYKWRRIQLLKTDDALNPHIPETALFSKPQLWTMLRQFENVIVKPSNGQGGYGIVQVSKEGEIYHIHKDSYKRKYLNRDTAYAKIRQLTRGRAYIIQQRIPLAQIAGRPFDVRVMVQRMPGQNWVVTGKLAKVAGPGFIVTNMHRSRGKILSVGTALSRSTVKHIPQKTIEAELDRISLLTAKVLGNRFPAKRVFGIDMGIDLNGKVWIIESNFAPSVSLFRHLQDKSMYHRILRFRKAS</sequence>
<dbReference type="PROSITE" id="PS50975">
    <property type="entry name" value="ATP_GRASP"/>
    <property type="match status" value="1"/>
</dbReference>
<evidence type="ECO:0000256" key="1">
    <source>
        <dbReference type="PROSITE-ProRule" id="PRU00409"/>
    </source>
</evidence>
<name>A0ABU5ZI30_9BACL</name>
<accession>A0ABU5ZI30</accession>
<dbReference type="SUPFAM" id="SSF56059">
    <property type="entry name" value="Glutathione synthetase ATP-binding domain-like"/>
    <property type="match status" value="1"/>
</dbReference>
<dbReference type="InterPro" id="IPR026838">
    <property type="entry name" value="YheC/D"/>
</dbReference>
<reference evidence="3" key="1">
    <citation type="submission" date="2023-12" db="EMBL/GenBank/DDBJ databases">
        <title>Fervidustalea candida gen. nov., sp. nov., a novel member of the family Paenibacillaceae isolated from a geothermal area.</title>
        <authorList>
            <person name="Li W.-J."/>
            <person name="Jiao J.-Y."/>
            <person name="Chen Y."/>
        </authorList>
    </citation>
    <scope>NUCLEOTIDE SEQUENCE</scope>
    <source>
        <strain evidence="3">SYSU GA230002</strain>
    </source>
</reference>
<organism evidence="3 4">
    <name type="scientific">Ferviditalea candida</name>
    <dbReference type="NCBI Taxonomy" id="3108399"/>
    <lineage>
        <taxon>Bacteria</taxon>
        <taxon>Bacillati</taxon>
        <taxon>Bacillota</taxon>
        <taxon>Bacilli</taxon>
        <taxon>Bacillales</taxon>
        <taxon>Paenibacillaceae</taxon>
        <taxon>Ferviditalea</taxon>
    </lineage>
</organism>
<keyword evidence="1" id="KW-0547">Nucleotide-binding</keyword>